<comment type="caution">
    <text evidence="2">The sequence shown here is derived from an EMBL/GenBank/DDBJ whole genome shotgun (WGS) entry which is preliminary data.</text>
</comment>
<accession>A0ABS8PL01</accession>
<dbReference type="Proteomes" id="UP001199816">
    <property type="component" value="Unassembled WGS sequence"/>
</dbReference>
<name>A0ABS8PL01_9BACT</name>
<evidence type="ECO:0000313" key="3">
    <source>
        <dbReference type="Proteomes" id="UP001199816"/>
    </source>
</evidence>
<dbReference type="InterPro" id="IPR043502">
    <property type="entry name" value="DNA/RNA_pol_sf"/>
</dbReference>
<dbReference type="Gene3D" id="3.30.70.370">
    <property type="match status" value="1"/>
</dbReference>
<dbReference type="Gene3D" id="1.10.150.20">
    <property type="entry name" value="5' to 3' exonuclease, C-terminal subdomain"/>
    <property type="match status" value="1"/>
</dbReference>
<dbReference type="InterPro" id="IPR002298">
    <property type="entry name" value="DNA_polymerase_A"/>
</dbReference>
<dbReference type="PANTHER" id="PTHR10133">
    <property type="entry name" value="DNA POLYMERASE I"/>
    <property type="match status" value="1"/>
</dbReference>
<dbReference type="RefSeq" id="WP_231002686.1">
    <property type="nucleotide sequence ID" value="NZ_JAJNEC010000003.1"/>
</dbReference>
<dbReference type="InterPro" id="IPR001098">
    <property type="entry name" value="DNA-dir_DNA_pol_A_palm_dom"/>
</dbReference>
<evidence type="ECO:0000313" key="2">
    <source>
        <dbReference type="EMBL" id="MCD2421784.1"/>
    </source>
</evidence>
<dbReference type="EMBL" id="JAJNEC010000003">
    <property type="protein sequence ID" value="MCD2421784.1"/>
    <property type="molecule type" value="Genomic_DNA"/>
</dbReference>
<evidence type="ECO:0000259" key="1">
    <source>
        <dbReference type="SMART" id="SM00482"/>
    </source>
</evidence>
<gene>
    <name evidence="2" type="ORF">LQ567_03355</name>
</gene>
<sequence>MSTFIVALVDLEWYFIDVNNLGDFSSSFVFDKEDILVSFQTTDLIREISSREAVLPIIIDLESLEKQVAQEGKDLRNYSEWKVLKRLKYHKIIDPSFKITRENIKDFLQNIFNFYKFLIEKDSTETARFENIERKINAIIHKVQKAGISVNLEIAEKRCKELEKIIYVIKNELQLKHLIFAPDNIKAQIKYIKERNYPIIKSPFYTFRIRKRGDEVCRLFYELIRNQRDLDSLLFMLSQWGGKKHTHPTYLGFGTITSRIILREPSLQNLRKSNRDIIVPDKGMKLLYIDYAQFEAGILASLSKDAALINLYKSDIYIDIATKVLGDKNERSDAKIIFYRYMYGDRSLPKEAILYFQQFDKLQAYEAEVKNELLKEKIIGTENGNFRKLYEDETGWALSHKVQATASYIYKSALIRVADEVKSAEFLIPMHDGTVYQIPIKDNGTVALSIKNIYKEEFQKICPDIEPIFTVKDSFQ</sequence>
<organism evidence="2 3">
    <name type="scientific">Niabella pedocola</name>
    <dbReference type="NCBI Taxonomy" id="1752077"/>
    <lineage>
        <taxon>Bacteria</taxon>
        <taxon>Pseudomonadati</taxon>
        <taxon>Bacteroidota</taxon>
        <taxon>Chitinophagia</taxon>
        <taxon>Chitinophagales</taxon>
        <taxon>Chitinophagaceae</taxon>
        <taxon>Niabella</taxon>
    </lineage>
</organism>
<proteinExistence type="predicted"/>
<reference evidence="2 3" key="1">
    <citation type="submission" date="2021-11" db="EMBL/GenBank/DDBJ databases">
        <title>Genomic of Niabella pedocola.</title>
        <authorList>
            <person name="Wu T."/>
        </authorList>
    </citation>
    <scope>NUCLEOTIDE SEQUENCE [LARGE SCALE GENOMIC DNA]</scope>
    <source>
        <strain evidence="2 3">JCM 31011</strain>
    </source>
</reference>
<dbReference type="SMART" id="SM00482">
    <property type="entry name" value="POLAc"/>
    <property type="match status" value="1"/>
</dbReference>
<dbReference type="SUPFAM" id="SSF56672">
    <property type="entry name" value="DNA/RNA polymerases"/>
    <property type="match status" value="1"/>
</dbReference>
<dbReference type="PANTHER" id="PTHR10133:SF62">
    <property type="entry name" value="DNA POLYMERASE THETA"/>
    <property type="match status" value="1"/>
</dbReference>
<protein>
    <submittedName>
        <fullName evidence="2">DNA polymerase</fullName>
    </submittedName>
</protein>
<keyword evidence="3" id="KW-1185">Reference proteome</keyword>
<feature type="domain" description="DNA-directed DNA polymerase family A palm" evidence="1">
    <location>
        <begin position="275"/>
        <end position="442"/>
    </location>
</feature>
<dbReference type="Pfam" id="PF00476">
    <property type="entry name" value="DNA_pol_A"/>
    <property type="match status" value="1"/>
</dbReference>